<dbReference type="Pfam" id="PF13472">
    <property type="entry name" value="Lipase_GDSL_2"/>
    <property type="match status" value="1"/>
</dbReference>
<dbReference type="Gene3D" id="3.40.50.1110">
    <property type="entry name" value="SGNH hydrolase"/>
    <property type="match status" value="1"/>
</dbReference>
<dbReference type="InterPro" id="IPR013830">
    <property type="entry name" value="SGNH_hydro"/>
</dbReference>
<evidence type="ECO:0000313" key="4">
    <source>
        <dbReference type="Proteomes" id="UP001501578"/>
    </source>
</evidence>
<evidence type="ECO:0000256" key="1">
    <source>
        <dbReference type="SAM" id="SignalP"/>
    </source>
</evidence>
<dbReference type="InterPro" id="IPR036514">
    <property type="entry name" value="SGNH_hydro_sf"/>
</dbReference>
<keyword evidence="4" id="KW-1185">Reference proteome</keyword>
<proteinExistence type="predicted"/>
<gene>
    <name evidence="3" type="ORF">GCM10009560_44030</name>
</gene>
<protein>
    <submittedName>
        <fullName evidence="3">SGNH/GDSL hydrolase family protein</fullName>
    </submittedName>
</protein>
<accession>A0ABN1Q199</accession>
<dbReference type="PANTHER" id="PTHR43784">
    <property type="entry name" value="GDSL-LIKE LIPASE/ACYLHYDROLASE, PUTATIVE (AFU_ORTHOLOGUE AFUA_2G00820)-RELATED"/>
    <property type="match status" value="1"/>
</dbReference>
<reference evidence="3 4" key="1">
    <citation type="journal article" date="2019" name="Int. J. Syst. Evol. Microbiol.">
        <title>The Global Catalogue of Microorganisms (GCM) 10K type strain sequencing project: providing services to taxonomists for standard genome sequencing and annotation.</title>
        <authorList>
            <consortium name="The Broad Institute Genomics Platform"/>
            <consortium name="The Broad Institute Genome Sequencing Center for Infectious Disease"/>
            <person name="Wu L."/>
            <person name="Ma J."/>
        </authorList>
    </citation>
    <scope>NUCLEOTIDE SEQUENCE [LARGE SCALE GENOMIC DNA]</scope>
    <source>
        <strain evidence="3 4">JCM 11136</strain>
    </source>
</reference>
<dbReference type="Proteomes" id="UP001501578">
    <property type="component" value="Unassembled WGS sequence"/>
</dbReference>
<dbReference type="InterPro" id="IPR053140">
    <property type="entry name" value="GDSL_Rv0518-like"/>
</dbReference>
<evidence type="ECO:0000313" key="3">
    <source>
        <dbReference type="EMBL" id="GAA0935745.1"/>
    </source>
</evidence>
<organism evidence="3 4">
    <name type="scientific">Nonomuraea longicatena</name>
    <dbReference type="NCBI Taxonomy" id="83682"/>
    <lineage>
        <taxon>Bacteria</taxon>
        <taxon>Bacillati</taxon>
        <taxon>Actinomycetota</taxon>
        <taxon>Actinomycetes</taxon>
        <taxon>Streptosporangiales</taxon>
        <taxon>Streptosporangiaceae</taxon>
        <taxon>Nonomuraea</taxon>
    </lineage>
</organism>
<dbReference type="PANTHER" id="PTHR43784:SF2">
    <property type="entry name" value="GDSL-LIKE LIPASE_ACYLHYDROLASE, PUTATIVE (AFU_ORTHOLOGUE AFUA_2G00820)-RELATED"/>
    <property type="match status" value="1"/>
</dbReference>
<keyword evidence="1" id="KW-0732">Signal</keyword>
<feature type="domain" description="SGNH hydrolase-type esterase" evidence="2">
    <location>
        <begin position="207"/>
        <end position="401"/>
    </location>
</feature>
<evidence type="ECO:0000259" key="2">
    <source>
        <dbReference type="Pfam" id="PF13472"/>
    </source>
</evidence>
<keyword evidence="3" id="KW-0378">Hydrolase</keyword>
<feature type="signal peptide" evidence="1">
    <location>
        <begin position="1"/>
        <end position="23"/>
    </location>
</feature>
<dbReference type="SUPFAM" id="SSF52266">
    <property type="entry name" value="SGNH hydrolase"/>
    <property type="match status" value="1"/>
</dbReference>
<feature type="chain" id="PRO_5046372428" evidence="1">
    <location>
        <begin position="24"/>
        <end position="413"/>
    </location>
</feature>
<dbReference type="EMBL" id="BAAAHQ010000023">
    <property type="protein sequence ID" value="GAA0935745.1"/>
    <property type="molecule type" value="Genomic_DNA"/>
</dbReference>
<dbReference type="RefSeq" id="WP_343951820.1">
    <property type="nucleotide sequence ID" value="NZ_BAAAHQ010000023.1"/>
</dbReference>
<sequence>MNLVSKALLLALPLSLTSLPAAAQPDDRWAAGWVSAVQHPSANEWISSWAQQGFADQSVRQVVRVGAEGSRLRLRLSNIYGKTPLKLTGASIGKTAKGASVRPETLRPLRFRGAAGVTIPAGGRVAADPVTLPVEAREHVTVTLYFKGATGPATNHHLAAATSFRATGDRLRDPGAGAFSDKSTSWYFLEGLDVSGRSSTKRDTVVAFGDSITDGLGSTVDADRRYPDVLADRLARRSLTVLNSGIGGNRILNDSACFGEAATARFQRDVLDQPRVRTVIAMGGINDIMHGEMAPSQCTVPRPKMTADALIKGYRALIRAARADDIEIIGGTIPPFKGSPVYNEYGEGVRDTVNTWIRTGGEFDGVADFDRALADPADPDRLRPDFDSGDHLHLSDGGYRAMAEAVDLDELSR</sequence>
<comment type="caution">
    <text evidence="3">The sequence shown here is derived from an EMBL/GenBank/DDBJ whole genome shotgun (WGS) entry which is preliminary data.</text>
</comment>
<name>A0ABN1Q199_9ACTN</name>
<dbReference type="GO" id="GO:0016787">
    <property type="term" value="F:hydrolase activity"/>
    <property type="evidence" value="ECO:0007669"/>
    <property type="project" value="UniProtKB-KW"/>
</dbReference>
<dbReference type="CDD" id="cd01830">
    <property type="entry name" value="XynE_like"/>
    <property type="match status" value="1"/>
</dbReference>